<comment type="caution">
    <text evidence="1">The sequence shown here is derived from an EMBL/GenBank/DDBJ whole genome shotgun (WGS) entry which is preliminary data.</text>
</comment>
<sequence>MDVTSILPASIREKFPNIPFMAVESSVDLPWGTSVLDSIRSSGSFTGMTINFPMSCDSNKYPPYQNFGGDYVFENEYNMDCYRFRVREHEIQYPHCCMLFSEDYCEGADHQDNRLRIYLKNNGPNHEAGWVDTLTSTVILYTPLDLLMSYTNNRSGHLGYVFSNSLKKIHENGNLLEAYLDDLVVGDFDMPLNQFFTRDIPIRLRYSTLNPPRLVNDYLVANMGKKFERQKWDQLQKTVNENTQMLYDSRNKVLHLQNEARDIFSKIRGIEIQNKYLTSVSRHQHQQMVKDIIKKIARDFVPKKFTSISIGTSHHSGSLVCKLKTRARIIHWAWDSNDFGRDFRLEWGPFEIMIDLDRKTIKVGSYSDTKRWSGEHYIHPHITGGGDPCWGDNLSEISHFLKEGDLYQIVMFMDRYLDSIYPPSWYAPALLWDKSLENKEVDRYIEWDDSGGDPWEDSDYDRD</sequence>
<accession>A0A0F9Y193</accession>
<evidence type="ECO:0000313" key="1">
    <source>
        <dbReference type="EMBL" id="KKN98418.1"/>
    </source>
</evidence>
<gene>
    <name evidence="1" type="ORF">LCGC14_0145100</name>
</gene>
<organism evidence="1">
    <name type="scientific">marine sediment metagenome</name>
    <dbReference type="NCBI Taxonomy" id="412755"/>
    <lineage>
        <taxon>unclassified sequences</taxon>
        <taxon>metagenomes</taxon>
        <taxon>ecological metagenomes</taxon>
    </lineage>
</organism>
<reference evidence="1" key="1">
    <citation type="journal article" date="2015" name="Nature">
        <title>Complex archaea that bridge the gap between prokaryotes and eukaryotes.</title>
        <authorList>
            <person name="Spang A."/>
            <person name="Saw J.H."/>
            <person name="Jorgensen S.L."/>
            <person name="Zaremba-Niedzwiedzka K."/>
            <person name="Martijn J."/>
            <person name="Lind A.E."/>
            <person name="van Eijk R."/>
            <person name="Schleper C."/>
            <person name="Guy L."/>
            <person name="Ettema T.J."/>
        </authorList>
    </citation>
    <scope>NUCLEOTIDE SEQUENCE</scope>
</reference>
<dbReference type="EMBL" id="LAZR01000051">
    <property type="protein sequence ID" value="KKN98418.1"/>
    <property type="molecule type" value="Genomic_DNA"/>
</dbReference>
<dbReference type="AlphaFoldDB" id="A0A0F9Y193"/>
<proteinExistence type="predicted"/>
<protein>
    <submittedName>
        <fullName evidence="1">Uncharacterized protein</fullName>
    </submittedName>
</protein>
<name>A0A0F9Y193_9ZZZZ</name>